<dbReference type="Gene3D" id="1.20.1250.20">
    <property type="entry name" value="MFS general substrate transporter like domains"/>
    <property type="match status" value="1"/>
</dbReference>
<dbReference type="InterPro" id="IPR036770">
    <property type="entry name" value="Ankyrin_rpt-contain_sf"/>
</dbReference>
<evidence type="ECO:0000259" key="7">
    <source>
        <dbReference type="PROSITE" id="PS50850"/>
    </source>
</evidence>
<comment type="subcellular location">
    <subcellularLocation>
        <location evidence="1">Membrane</location>
        <topology evidence="1">Multi-pass membrane protein</topology>
    </subcellularLocation>
</comment>
<dbReference type="EMBL" id="MDYN01000074">
    <property type="protein sequence ID" value="OQD78877.1"/>
    <property type="molecule type" value="Genomic_DNA"/>
</dbReference>
<keyword evidence="5 6" id="KW-0472">Membrane</keyword>
<evidence type="ECO:0000256" key="2">
    <source>
        <dbReference type="ARBA" id="ARBA00007520"/>
    </source>
</evidence>
<reference evidence="9" key="1">
    <citation type="journal article" date="2017" name="Nat. Microbiol.">
        <title>Global analysis of biosynthetic gene clusters reveals vast potential of secondary metabolite production in Penicillium species.</title>
        <authorList>
            <person name="Nielsen J.C."/>
            <person name="Grijseels S."/>
            <person name="Prigent S."/>
            <person name="Ji B."/>
            <person name="Dainat J."/>
            <person name="Nielsen K.F."/>
            <person name="Frisvad J.C."/>
            <person name="Workman M."/>
            <person name="Nielsen J."/>
        </authorList>
    </citation>
    <scope>NUCLEOTIDE SEQUENCE [LARGE SCALE GENOMIC DNA]</scope>
    <source>
        <strain evidence="9">IBT 31811</strain>
    </source>
</reference>
<dbReference type="Proteomes" id="UP000191672">
    <property type="component" value="Unassembled WGS sequence"/>
</dbReference>
<evidence type="ECO:0000313" key="9">
    <source>
        <dbReference type="Proteomes" id="UP000191672"/>
    </source>
</evidence>
<dbReference type="InterPro" id="IPR011701">
    <property type="entry name" value="MFS"/>
</dbReference>
<dbReference type="InterPro" id="IPR036259">
    <property type="entry name" value="MFS_trans_sf"/>
</dbReference>
<protein>
    <recommendedName>
        <fullName evidence="7">Major facilitator superfamily (MFS) profile domain-containing protein</fullName>
    </recommendedName>
</protein>
<evidence type="ECO:0000256" key="3">
    <source>
        <dbReference type="ARBA" id="ARBA00022692"/>
    </source>
</evidence>
<keyword evidence="4 6" id="KW-1133">Transmembrane helix</keyword>
<dbReference type="Gene3D" id="1.25.40.20">
    <property type="entry name" value="Ankyrin repeat-containing domain"/>
    <property type="match status" value="1"/>
</dbReference>
<dbReference type="GO" id="GO:0005886">
    <property type="term" value="C:plasma membrane"/>
    <property type="evidence" value="ECO:0007669"/>
    <property type="project" value="TreeGrafter"/>
</dbReference>
<feature type="transmembrane region" description="Helical" evidence="6">
    <location>
        <begin position="139"/>
        <end position="156"/>
    </location>
</feature>
<dbReference type="PROSITE" id="PS50850">
    <property type="entry name" value="MFS"/>
    <property type="match status" value="1"/>
</dbReference>
<evidence type="ECO:0000256" key="1">
    <source>
        <dbReference type="ARBA" id="ARBA00004141"/>
    </source>
</evidence>
<feature type="transmembrane region" description="Helical" evidence="6">
    <location>
        <begin position="78"/>
        <end position="98"/>
    </location>
</feature>
<sequence>MDTKETHHVECQDIPASGVVENDEPGSVFELTGASLAPWRRRSVMLSLCLALFLSALDVTIVATALPTIAKQINASAAAYAWIGSAYTLSSTASVPVWAQLSNIFGRKPIIMIANFVFLGGSLIRGVTKSVGMLIGGRVVQGLGSGGCLIMVTVIIGDMFEVKERAKYYGLTGIVWAISSSFGPILGGVFTQTIGWRWCFLINLPFDSVSLGVLFFALKSHAKKIPIMTGLKSLDWIGSVLIIGGAVCFLYGLQVGASVQRPWKSTTVICQLVFGVVILGMFGFYEARFATNPLIPGRILSSRTNFASIIVLCFHSFVFVSYDYFLPLYFQVALGFDAIISGVCLLALVMPLSAFTMGIGWATASSDLDQSRGEVVSIVLGAVIPHASYQMVSRLIAEGADIHARQTLRGNLDGIRALADNLGDVDIAEMASTPDGSGRLPLHWTLVGAKDRRVELFGRVDQEEITAHVTRTVEVLLKANPDTLALRDQGGLTAFDYVMTSETGLASILPVVKLLLRSSWVPPSVPGSCNHKGAHWTLFGATIDHYARRLGTPSAQLLELLVHLL</sequence>
<feature type="domain" description="Major facilitator superfamily (MFS) profile" evidence="7">
    <location>
        <begin position="44"/>
        <end position="565"/>
    </location>
</feature>
<organism evidence="8 9">
    <name type="scientific">Penicillium antarcticum</name>
    <dbReference type="NCBI Taxonomy" id="416450"/>
    <lineage>
        <taxon>Eukaryota</taxon>
        <taxon>Fungi</taxon>
        <taxon>Dikarya</taxon>
        <taxon>Ascomycota</taxon>
        <taxon>Pezizomycotina</taxon>
        <taxon>Eurotiomycetes</taxon>
        <taxon>Eurotiomycetidae</taxon>
        <taxon>Eurotiales</taxon>
        <taxon>Aspergillaceae</taxon>
        <taxon>Penicillium</taxon>
    </lineage>
</organism>
<feature type="transmembrane region" description="Helical" evidence="6">
    <location>
        <begin position="168"/>
        <end position="189"/>
    </location>
</feature>
<feature type="transmembrane region" description="Helical" evidence="6">
    <location>
        <begin position="306"/>
        <end position="326"/>
    </location>
</feature>
<feature type="transmembrane region" description="Helical" evidence="6">
    <location>
        <begin position="265"/>
        <end position="285"/>
    </location>
</feature>
<dbReference type="PRINTS" id="PR01036">
    <property type="entry name" value="TCRTETB"/>
</dbReference>
<dbReference type="AlphaFoldDB" id="A0A1V6PQ69"/>
<evidence type="ECO:0000313" key="8">
    <source>
        <dbReference type="EMBL" id="OQD78877.1"/>
    </source>
</evidence>
<gene>
    <name evidence="8" type="ORF">PENANT_c074G10078</name>
</gene>
<dbReference type="Pfam" id="PF07690">
    <property type="entry name" value="MFS_1"/>
    <property type="match status" value="1"/>
</dbReference>
<comment type="caution">
    <text evidence="8">The sequence shown here is derived from an EMBL/GenBank/DDBJ whole genome shotgun (WGS) entry which is preliminary data.</text>
</comment>
<proteinExistence type="inferred from homology"/>
<dbReference type="InterPro" id="IPR020846">
    <property type="entry name" value="MFS_dom"/>
</dbReference>
<keyword evidence="3 6" id="KW-0812">Transmembrane</keyword>
<accession>A0A1V6PQ69</accession>
<dbReference type="PANTHER" id="PTHR23501">
    <property type="entry name" value="MAJOR FACILITATOR SUPERFAMILY"/>
    <property type="match status" value="1"/>
</dbReference>
<evidence type="ECO:0000256" key="5">
    <source>
        <dbReference type="ARBA" id="ARBA00023136"/>
    </source>
</evidence>
<evidence type="ECO:0000256" key="4">
    <source>
        <dbReference type="ARBA" id="ARBA00022989"/>
    </source>
</evidence>
<name>A0A1V6PQ69_9EURO</name>
<feature type="transmembrane region" description="Helical" evidence="6">
    <location>
        <begin position="234"/>
        <end position="253"/>
    </location>
</feature>
<dbReference type="SUPFAM" id="SSF103473">
    <property type="entry name" value="MFS general substrate transporter"/>
    <property type="match status" value="1"/>
</dbReference>
<evidence type="ECO:0000256" key="6">
    <source>
        <dbReference type="SAM" id="Phobius"/>
    </source>
</evidence>
<dbReference type="PANTHER" id="PTHR23501:SF102">
    <property type="entry name" value="DRUG TRANSPORTER, PUTATIVE (AFU_ORTHOLOGUE AFUA_3G08530)-RELATED"/>
    <property type="match status" value="1"/>
</dbReference>
<feature type="transmembrane region" description="Helical" evidence="6">
    <location>
        <begin position="195"/>
        <end position="218"/>
    </location>
</feature>
<keyword evidence="9" id="KW-1185">Reference proteome</keyword>
<feature type="transmembrane region" description="Helical" evidence="6">
    <location>
        <begin position="338"/>
        <end position="362"/>
    </location>
</feature>
<feature type="transmembrane region" description="Helical" evidence="6">
    <location>
        <begin position="110"/>
        <end position="127"/>
    </location>
</feature>
<comment type="similarity">
    <text evidence="2">Belongs to the major facilitator superfamily. TCR/Tet family.</text>
</comment>
<dbReference type="GO" id="GO:0022857">
    <property type="term" value="F:transmembrane transporter activity"/>
    <property type="evidence" value="ECO:0007669"/>
    <property type="project" value="InterPro"/>
</dbReference>
<feature type="transmembrane region" description="Helical" evidence="6">
    <location>
        <begin position="44"/>
        <end position="66"/>
    </location>
</feature>